<evidence type="ECO:0000256" key="7">
    <source>
        <dbReference type="ARBA" id="ARBA00023098"/>
    </source>
</evidence>
<evidence type="ECO:0000256" key="3">
    <source>
        <dbReference type="ARBA" id="ARBA00022679"/>
    </source>
</evidence>
<comment type="subcellular location">
    <subcellularLocation>
        <location evidence="1">Membrane</location>
        <topology evidence="1">Multi-pass membrane protein</topology>
    </subcellularLocation>
</comment>
<dbReference type="PANTHER" id="PTHR21290">
    <property type="entry name" value="SPHINGOMYELIN SYNTHETASE"/>
    <property type="match status" value="1"/>
</dbReference>
<dbReference type="GO" id="GO:0005886">
    <property type="term" value="C:plasma membrane"/>
    <property type="evidence" value="ECO:0007669"/>
    <property type="project" value="TreeGrafter"/>
</dbReference>
<evidence type="ECO:0000256" key="10">
    <source>
        <dbReference type="SAM" id="MobiDB-lite"/>
    </source>
</evidence>
<feature type="compositionally biased region" description="Polar residues" evidence="10">
    <location>
        <begin position="1"/>
        <end position="12"/>
    </location>
</feature>
<feature type="transmembrane region" description="Helical" evidence="11">
    <location>
        <begin position="63"/>
        <end position="84"/>
    </location>
</feature>
<feature type="transmembrane region" description="Helical" evidence="11">
    <location>
        <begin position="271"/>
        <end position="289"/>
    </location>
</feature>
<proteinExistence type="inferred from homology"/>
<feature type="region of interest" description="Disordered" evidence="10">
    <location>
        <begin position="1"/>
        <end position="29"/>
    </location>
</feature>
<evidence type="ECO:0000256" key="2">
    <source>
        <dbReference type="ARBA" id="ARBA00005441"/>
    </source>
</evidence>
<evidence type="ECO:0000256" key="1">
    <source>
        <dbReference type="ARBA" id="ARBA00004141"/>
    </source>
</evidence>
<evidence type="ECO:0000259" key="12">
    <source>
        <dbReference type="Pfam" id="PF14360"/>
    </source>
</evidence>
<comment type="catalytic activity">
    <reaction evidence="9">
        <text>an N-acylsphing-4-enine + a 1,2-diacyl-sn-glycero-3-phosphoethanolamine = an N-acylsphing-4-enine 1-phosphoethanolamine + a 1,2-diacyl-sn-glycerol</text>
        <dbReference type="Rhea" id="RHEA:36079"/>
        <dbReference type="ChEBI" id="CHEBI:17815"/>
        <dbReference type="ChEBI" id="CHEBI:52639"/>
        <dbReference type="ChEBI" id="CHEBI:64612"/>
        <dbReference type="ChEBI" id="CHEBI:73203"/>
    </reaction>
    <physiologicalReaction direction="left-to-right" evidence="9">
        <dbReference type="Rhea" id="RHEA:36080"/>
    </physiologicalReaction>
</comment>
<dbReference type="GeneTree" id="ENSGT00940000158306"/>
<dbReference type="CDD" id="cd01610">
    <property type="entry name" value="PAP2_like"/>
    <property type="match status" value="1"/>
</dbReference>
<evidence type="ECO:0000256" key="4">
    <source>
        <dbReference type="ARBA" id="ARBA00022692"/>
    </source>
</evidence>
<organism evidence="13 14">
    <name type="scientific">Eptatretus burgeri</name>
    <name type="common">Inshore hagfish</name>
    <dbReference type="NCBI Taxonomy" id="7764"/>
    <lineage>
        <taxon>Eukaryota</taxon>
        <taxon>Metazoa</taxon>
        <taxon>Chordata</taxon>
        <taxon>Craniata</taxon>
        <taxon>Vertebrata</taxon>
        <taxon>Cyclostomata</taxon>
        <taxon>Myxini</taxon>
        <taxon>Myxiniformes</taxon>
        <taxon>Myxinidae</taxon>
        <taxon>Eptatretinae</taxon>
        <taxon>Eptatretus</taxon>
    </lineage>
</organism>
<sequence>MSLLQSTPTLLSVPSGGEVTHEDGQSNLPNGWRVAERSVLIPAPSPATPNTCISPALATAVTFLYLVMSGLATGVTLTLVHEHVPPPNVSPPLPDILLSSGQRLSWAFSVCETNGLVLASLCLLHCLLLRQRQVILRRFMFLAGTLYLYRCITMAATILPVPGLHFQCAPKLGNDVAGRVRRAFRLLAGGGMTLTGAHNLCGDYLYSGHTMVLTLCYLFCSQYCPSGVWSRPYLIICWLLSTSGIICILLAHDHYTVDVIVAYYITTRLFWAYHTLAVLPTLAPSLPLYRPWWGCLLRFLEAGAPYPLTPELCPLKWSWGTPRLPLPRFPRWPRGRGAGYNRLQQGEAHGGAAAIQITYMRRYQI</sequence>
<keyword evidence="5" id="KW-0746">Sphingolipid metabolism</keyword>
<feature type="domain" description="Sphingomyelin synthase-like" evidence="12">
    <location>
        <begin position="201"/>
        <end position="275"/>
    </location>
</feature>
<evidence type="ECO:0000256" key="11">
    <source>
        <dbReference type="SAM" id="Phobius"/>
    </source>
</evidence>
<keyword evidence="6 11" id="KW-1133">Transmembrane helix</keyword>
<feature type="transmembrane region" description="Helical" evidence="11">
    <location>
        <begin position="104"/>
        <end position="127"/>
    </location>
</feature>
<evidence type="ECO:0000313" key="13">
    <source>
        <dbReference type="Ensembl" id="ENSEBUP00000003718.1"/>
    </source>
</evidence>
<feature type="transmembrane region" description="Helical" evidence="11">
    <location>
        <begin position="232"/>
        <end position="251"/>
    </location>
</feature>
<name>A0A8C4NBS9_EPTBU</name>
<evidence type="ECO:0000256" key="6">
    <source>
        <dbReference type="ARBA" id="ARBA00022989"/>
    </source>
</evidence>
<feature type="transmembrane region" description="Helical" evidence="11">
    <location>
        <begin position="204"/>
        <end position="220"/>
    </location>
</feature>
<dbReference type="GO" id="GO:0047493">
    <property type="term" value="F:ceramide cholinephosphotransferase activity"/>
    <property type="evidence" value="ECO:0007669"/>
    <property type="project" value="TreeGrafter"/>
</dbReference>
<comment type="similarity">
    <text evidence="2">Belongs to the sphingomyelin synthase family.</text>
</comment>
<dbReference type="InterPro" id="IPR045221">
    <property type="entry name" value="Sphingomyelin_synth-like"/>
</dbReference>
<dbReference type="GO" id="GO:0046513">
    <property type="term" value="P:ceramide biosynthetic process"/>
    <property type="evidence" value="ECO:0007669"/>
    <property type="project" value="TreeGrafter"/>
</dbReference>
<keyword evidence="4 11" id="KW-0812">Transmembrane</keyword>
<dbReference type="GO" id="GO:0000139">
    <property type="term" value="C:Golgi membrane"/>
    <property type="evidence" value="ECO:0007669"/>
    <property type="project" value="TreeGrafter"/>
</dbReference>
<dbReference type="GO" id="GO:0005789">
    <property type="term" value="C:endoplasmic reticulum membrane"/>
    <property type="evidence" value="ECO:0007669"/>
    <property type="project" value="TreeGrafter"/>
</dbReference>
<keyword evidence="8 11" id="KW-0472">Membrane</keyword>
<feature type="transmembrane region" description="Helical" evidence="11">
    <location>
        <begin position="139"/>
        <end position="161"/>
    </location>
</feature>
<dbReference type="GO" id="GO:0006686">
    <property type="term" value="P:sphingomyelin biosynthetic process"/>
    <property type="evidence" value="ECO:0007669"/>
    <property type="project" value="TreeGrafter"/>
</dbReference>
<protein>
    <submittedName>
        <fullName evidence="13">Sphingomyelin synthase 1a</fullName>
    </submittedName>
</protein>
<dbReference type="Pfam" id="PF14360">
    <property type="entry name" value="PAP2_C"/>
    <property type="match status" value="1"/>
</dbReference>
<keyword evidence="7" id="KW-0443">Lipid metabolism</keyword>
<dbReference type="Proteomes" id="UP000694388">
    <property type="component" value="Unplaced"/>
</dbReference>
<dbReference type="AlphaFoldDB" id="A0A8C4NBS9"/>
<keyword evidence="14" id="KW-1185">Reference proteome</keyword>
<keyword evidence="3" id="KW-0808">Transferase</keyword>
<evidence type="ECO:0000256" key="8">
    <source>
        <dbReference type="ARBA" id="ARBA00023136"/>
    </source>
</evidence>
<accession>A0A8C4NBS9</accession>
<reference evidence="13" key="1">
    <citation type="submission" date="2025-08" db="UniProtKB">
        <authorList>
            <consortium name="Ensembl"/>
        </authorList>
    </citation>
    <scope>IDENTIFICATION</scope>
</reference>
<dbReference type="PANTHER" id="PTHR21290:SF27">
    <property type="entry name" value="PHOSPHATIDYLCHOLINE:CERAMIDE CHOLINEPHOSPHOTRANSFERASE 1"/>
    <property type="match status" value="1"/>
</dbReference>
<reference evidence="13" key="2">
    <citation type="submission" date="2025-09" db="UniProtKB">
        <authorList>
            <consortium name="Ensembl"/>
        </authorList>
    </citation>
    <scope>IDENTIFICATION</scope>
</reference>
<evidence type="ECO:0000256" key="5">
    <source>
        <dbReference type="ARBA" id="ARBA00022919"/>
    </source>
</evidence>
<evidence type="ECO:0000313" key="14">
    <source>
        <dbReference type="Proteomes" id="UP000694388"/>
    </source>
</evidence>
<evidence type="ECO:0000256" key="9">
    <source>
        <dbReference type="ARBA" id="ARBA00049904"/>
    </source>
</evidence>
<dbReference type="InterPro" id="IPR025749">
    <property type="entry name" value="Sphingomyelin_synth-like_dom"/>
</dbReference>
<dbReference type="Ensembl" id="ENSEBUT00000004104.1">
    <property type="protein sequence ID" value="ENSEBUP00000003718.1"/>
    <property type="gene ID" value="ENSEBUG00000002666.1"/>
</dbReference>
<dbReference type="GO" id="GO:0033188">
    <property type="term" value="F:sphingomyelin synthase activity"/>
    <property type="evidence" value="ECO:0007669"/>
    <property type="project" value="TreeGrafter"/>
</dbReference>